<evidence type="ECO:0000256" key="1">
    <source>
        <dbReference type="PROSITE-ProRule" id="PRU01360"/>
    </source>
</evidence>
<evidence type="ECO:0000313" key="3">
    <source>
        <dbReference type="EMBL" id="GAL64274.1"/>
    </source>
</evidence>
<keyword evidence="1" id="KW-0472">Membrane</keyword>
<dbReference type="InterPro" id="IPR039426">
    <property type="entry name" value="TonB-dep_rcpt-like"/>
</dbReference>
<accession>A0A090VLR5</accession>
<reference evidence="3 4" key="1">
    <citation type="journal article" date="2014" name="Genome Announc.">
        <title>Draft Genome Sequences of Marine Flavobacterium Algibacter lectus Strains SS8 and NR4.</title>
        <authorList>
            <person name="Takatani N."/>
            <person name="Nakanishi M."/>
            <person name="Meirelles P."/>
            <person name="Mino S."/>
            <person name="Suda W."/>
            <person name="Oshima K."/>
            <person name="Hattori M."/>
            <person name="Ohkuma M."/>
            <person name="Hosokawa M."/>
            <person name="Miyashita K."/>
            <person name="Thompson F.L."/>
            <person name="Niwa A."/>
            <person name="Sawabe T."/>
            <person name="Sawabe T."/>
        </authorList>
    </citation>
    <scope>NUCLEOTIDE SEQUENCE [LARGE SCALE GENOMIC DNA]</scope>
    <source>
        <strain evidence="3 4">JCM 19300</strain>
    </source>
</reference>
<dbReference type="SUPFAM" id="SSF49464">
    <property type="entry name" value="Carboxypeptidase regulatory domain-like"/>
    <property type="match status" value="1"/>
</dbReference>
<dbReference type="Proteomes" id="UP000029644">
    <property type="component" value="Unassembled WGS sequence"/>
</dbReference>
<feature type="domain" description="TonB-dependent receptor plug" evidence="2">
    <location>
        <begin position="123"/>
        <end position="234"/>
    </location>
</feature>
<keyword evidence="1" id="KW-1134">Transmembrane beta strand</keyword>
<sequence>MSVLAFSCVSASFGLAPNTSVDFKVTRSYLQQQITGTITDINGQPVPGVNIREKGTGNGAQSDFDGGFAITPSKENAVLVFSFVGFKTQEVSVANKTSLNIILEEDIAALDEVVVVGYGTRTKTTVTSAVSQIDSETFENRAIASVSNGLQGAVPGLQITNSSSGGEPGAAQNINIRGLMTSTGTGISNAGPLVLVDGAVMDMNDINPEDIQTVTVLKDAAAASIYGSRAAGGAILITTKSGKDMNGGMKVNYSNNFSFSTFTQWPDQTDALTYVTVMNEAGFNNTGRNNVFFSEDAIDRIEQNIANPGSAPTLVTKNNGLDWDVSSGGLYGSGNTDWKEFLFSDFAVKTKHNLSFRGGDEKLNYYISAGAYSEDGLFKVAENTFDRYNLDAKIAAKPTKWLAFELLTKMQRSDAVFPWDPAYGRGRVFDQLSKLKPTMPTVDPIYGEPLPGAYYPSWQHSSEVNTKNQLVLLPRVTIEPIKDWRINLEYNYRTNNNKTLYSTSQYEATRPNGDTQVIISSDQTRVTPTLATNDYWSPNIYTSYNKTLGGHHFDATVGYQSERYNVYNISANAYGLLSDNVTAISTAVGDQTVTDNISHWSTESMFGRFGYNYKGKYIARVTYRRDGSSRFEPGNRWLVFLLLS</sequence>
<protein>
    <submittedName>
        <fullName evidence="3">Putative outer membrane protein</fullName>
    </submittedName>
</protein>
<dbReference type="NCBIfam" id="TIGR04057">
    <property type="entry name" value="SusC_RagA_signa"/>
    <property type="match status" value="1"/>
</dbReference>
<organism evidence="3 4">
    <name type="scientific">Algibacter lectus</name>
    <dbReference type="NCBI Taxonomy" id="221126"/>
    <lineage>
        <taxon>Bacteria</taxon>
        <taxon>Pseudomonadati</taxon>
        <taxon>Bacteroidota</taxon>
        <taxon>Flavobacteriia</taxon>
        <taxon>Flavobacteriales</taxon>
        <taxon>Flavobacteriaceae</taxon>
        <taxon>Algibacter</taxon>
    </lineage>
</organism>
<dbReference type="InterPro" id="IPR023996">
    <property type="entry name" value="TonB-dep_OMP_SusC/RagA"/>
</dbReference>
<dbReference type="AlphaFoldDB" id="A0A090VLR5"/>
<dbReference type="GO" id="GO:0009279">
    <property type="term" value="C:cell outer membrane"/>
    <property type="evidence" value="ECO:0007669"/>
    <property type="project" value="UniProtKB-SubCell"/>
</dbReference>
<gene>
    <name evidence="3" type="ORF">JCM19300_900</name>
</gene>
<keyword evidence="1" id="KW-0812">Transmembrane</keyword>
<keyword evidence="1" id="KW-0813">Transport</keyword>
<dbReference type="Pfam" id="PF13715">
    <property type="entry name" value="CarbopepD_reg_2"/>
    <property type="match status" value="1"/>
</dbReference>
<comment type="subcellular location">
    <subcellularLocation>
        <location evidence="1">Cell outer membrane</location>
        <topology evidence="1">Multi-pass membrane protein</topology>
    </subcellularLocation>
</comment>
<evidence type="ECO:0000313" key="4">
    <source>
        <dbReference type="Proteomes" id="UP000029644"/>
    </source>
</evidence>
<dbReference type="InterPro" id="IPR037066">
    <property type="entry name" value="Plug_dom_sf"/>
</dbReference>
<dbReference type="SUPFAM" id="SSF56935">
    <property type="entry name" value="Porins"/>
    <property type="match status" value="1"/>
</dbReference>
<dbReference type="Gene3D" id="2.170.130.10">
    <property type="entry name" value="TonB-dependent receptor, plug domain"/>
    <property type="match status" value="1"/>
</dbReference>
<evidence type="ECO:0000259" key="2">
    <source>
        <dbReference type="Pfam" id="PF07715"/>
    </source>
</evidence>
<dbReference type="EMBL" id="BBNQ01000017">
    <property type="protein sequence ID" value="GAL64274.1"/>
    <property type="molecule type" value="Genomic_DNA"/>
</dbReference>
<proteinExistence type="inferred from homology"/>
<keyword evidence="1" id="KW-0998">Cell outer membrane</keyword>
<dbReference type="InterPro" id="IPR012910">
    <property type="entry name" value="Plug_dom"/>
</dbReference>
<name>A0A090VLR5_9FLAO</name>
<comment type="similarity">
    <text evidence="1">Belongs to the TonB-dependent receptor family.</text>
</comment>
<dbReference type="InterPro" id="IPR008969">
    <property type="entry name" value="CarboxyPept-like_regulatory"/>
</dbReference>
<dbReference type="NCBIfam" id="TIGR04056">
    <property type="entry name" value="OMP_RagA_SusC"/>
    <property type="match status" value="1"/>
</dbReference>
<dbReference type="InterPro" id="IPR023997">
    <property type="entry name" value="TonB-dep_OMP_SusC/RagA_CS"/>
</dbReference>
<dbReference type="Gene3D" id="2.60.40.1120">
    <property type="entry name" value="Carboxypeptidase-like, regulatory domain"/>
    <property type="match status" value="1"/>
</dbReference>
<comment type="caution">
    <text evidence="3">The sequence shown here is derived from an EMBL/GenBank/DDBJ whole genome shotgun (WGS) entry which is preliminary data.</text>
</comment>
<dbReference type="Pfam" id="PF07715">
    <property type="entry name" value="Plug"/>
    <property type="match status" value="1"/>
</dbReference>
<dbReference type="PROSITE" id="PS52016">
    <property type="entry name" value="TONB_DEPENDENT_REC_3"/>
    <property type="match status" value="1"/>
</dbReference>